<dbReference type="Proteomes" id="UP000660024">
    <property type="component" value="Unassembled WGS sequence"/>
</dbReference>
<keyword evidence="2" id="KW-1185">Reference proteome</keyword>
<name>A0ABS1BNT9_9SPHI</name>
<protein>
    <submittedName>
        <fullName evidence="1">Uncharacterized protein</fullName>
    </submittedName>
</protein>
<evidence type="ECO:0000313" key="1">
    <source>
        <dbReference type="EMBL" id="MBK0384535.1"/>
    </source>
</evidence>
<sequence length="83" mass="9479">MSNKKQDLLDQFAMSALTALIAKMPFYDSKAEHGKAIDEDELQTIKKNLTATAYEYAGWMMIAREDNKKWLKENEDVNADFGS</sequence>
<organism evidence="1 2">
    <name type="scientific">Pedobacter segetis</name>
    <dbReference type="NCBI Taxonomy" id="2793069"/>
    <lineage>
        <taxon>Bacteria</taxon>
        <taxon>Pseudomonadati</taxon>
        <taxon>Bacteroidota</taxon>
        <taxon>Sphingobacteriia</taxon>
        <taxon>Sphingobacteriales</taxon>
        <taxon>Sphingobacteriaceae</taxon>
        <taxon>Pedobacter</taxon>
    </lineage>
</organism>
<dbReference type="EMBL" id="JAEHFY010000044">
    <property type="protein sequence ID" value="MBK0384535.1"/>
    <property type="molecule type" value="Genomic_DNA"/>
</dbReference>
<comment type="caution">
    <text evidence="1">The sequence shown here is derived from an EMBL/GenBank/DDBJ whole genome shotgun (WGS) entry which is preliminary data.</text>
</comment>
<accession>A0ABS1BNT9</accession>
<reference evidence="1 2" key="1">
    <citation type="submission" date="2020-12" db="EMBL/GenBank/DDBJ databases">
        <title>Bacterial novel species Pedobacter sp. SD-b isolated from soil.</title>
        <authorList>
            <person name="Jung H.-Y."/>
        </authorList>
    </citation>
    <scope>NUCLEOTIDE SEQUENCE [LARGE SCALE GENOMIC DNA]</scope>
    <source>
        <strain evidence="1 2">SD-b</strain>
    </source>
</reference>
<dbReference type="RefSeq" id="WP_200588242.1">
    <property type="nucleotide sequence ID" value="NZ_JAEHFY010000044.1"/>
</dbReference>
<evidence type="ECO:0000313" key="2">
    <source>
        <dbReference type="Proteomes" id="UP000660024"/>
    </source>
</evidence>
<proteinExistence type="predicted"/>
<gene>
    <name evidence="1" type="ORF">I5M32_16355</name>
</gene>